<dbReference type="AlphaFoldDB" id="A0A5Q6S0D7"/>
<dbReference type="Proteomes" id="UP000307768">
    <property type="component" value="Unassembled WGS sequence"/>
</dbReference>
<organism evidence="1 2">
    <name type="scientific">Mumia zhuanghuii</name>
    <dbReference type="NCBI Taxonomy" id="2585211"/>
    <lineage>
        <taxon>Bacteria</taxon>
        <taxon>Bacillati</taxon>
        <taxon>Actinomycetota</taxon>
        <taxon>Actinomycetes</taxon>
        <taxon>Propionibacteriales</taxon>
        <taxon>Nocardioidaceae</taxon>
        <taxon>Mumia</taxon>
    </lineage>
</organism>
<accession>A0A5Q6S0D7</accession>
<dbReference type="Pfam" id="PF13350">
    <property type="entry name" value="Y_phosphatase3"/>
    <property type="match status" value="1"/>
</dbReference>
<evidence type="ECO:0000313" key="2">
    <source>
        <dbReference type="Proteomes" id="UP000307768"/>
    </source>
</evidence>
<dbReference type="Gene3D" id="3.90.190.10">
    <property type="entry name" value="Protein tyrosine phosphatase superfamily"/>
    <property type="match status" value="1"/>
</dbReference>
<evidence type="ECO:0000313" key="1">
    <source>
        <dbReference type="EMBL" id="KAA1423791.1"/>
    </source>
</evidence>
<dbReference type="RefSeq" id="WP_149769310.1">
    <property type="nucleotide sequence ID" value="NZ_VDFQ02000002.1"/>
</dbReference>
<gene>
    <name evidence="1" type="ORF">FE697_009515</name>
</gene>
<dbReference type="SUPFAM" id="SSF52799">
    <property type="entry name" value="(Phosphotyrosine protein) phosphatases II"/>
    <property type="match status" value="1"/>
</dbReference>
<dbReference type="OrthoDB" id="1188001at2"/>
<dbReference type="InterPro" id="IPR029021">
    <property type="entry name" value="Prot-tyrosine_phosphatase-like"/>
</dbReference>
<dbReference type="EMBL" id="VDFQ02000002">
    <property type="protein sequence ID" value="KAA1423791.1"/>
    <property type="molecule type" value="Genomic_DNA"/>
</dbReference>
<dbReference type="PROSITE" id="PS00383">
    <property type="entry name" value="TYR_PHOSPHATASE_1"/>
    <property type="match status" value="1"/>
</dbReference>
<dbReference type="GO" id="GO:0004721">
    <property type="term" value="F:phosphoprotein phosphatase activity"/>
    <property type="evidence" value="ECO:0007669"/>
    <property type="project" value="InterPro"/>
</dbReference>
<sequence length="270" mass="28981">MTEHDRTAPGTPIPVATLPNLRSLAGWRAADGRAVREGVLFRSTDLSRLTGTDTAVVEGLGIRTVVDLRTAPERERRPDVRLDGADEVVLDVLADAVQAAPTDMAEILEDPGRARDLLSDGQARAAFLQAYEHLVTLPSARASYGAFFRVLAAGSGATLFHCTTGKDRTGWAAASTLMLLGVPEEVVEHEYLLTNDQLLPALQPVLDHFASLGGDPDLLLPVLGVRPEYLATSLAVMRRTYGDVATYFADGLGIDAATQAALRERLLVDR</sequence>
<dbReference type="InterPro" id="IPR026893">
    <property type="entry name" value="Tyr/Ser_Pase_IphP-type"/>
</dbReference>
<name>A0A5Q6S0D7_9ACTN</name>
<protein>
    <submittedName>
        <fullName evidence="1">Tyrosine-protein phosphatase</fullName>
    </submittedName>
</protein>
<reference evidence="1 2" key="1">
    <citation type="submission" date="2019-09" db="EMBL/GenBank/DDBJ databases">
        <title>Mumia zhuanghuii sp. nov. isolated from the intestinal contents of plateau pika (Ochotona curzoniae) in the Qinghai-Tibet plateau of China.</title>
        <authorList>
            <person name="Tian Z."/>
        </authorList>
    </citation>
    <scope>NUCLEOTIDE SEQUENCE [LARGE SCALE GENOMIC DNA]</scope>
    <source>
        <strain evidence="2">350</strain>
    </source>
</reference>
<dbReference type="InterPro" id="IPR016130">
    <property type="entry name" value="Tyr_Pase_AS"/>
</dbReference>
<comment type="caution">
    <text evidence="1">The sequence shown here is derived from an EMBL/GenBank/DDBJ whole genome shotgun (WGS) entry which is preliminary data.</text>
</comment>
<proteinExistence type="predicted"/>